<dbReference type="RefSeq" id="WP_110044158.1">
    <property type="nucleotide sequence ID" value="NZ_CP054612.1"/>
</dbReference>
<protein>
    <submittedName>
        <fullName evidence="2">Uncharacterized protein</fullName>
    </submittedName>
</protein>
<gene>
    <name evidence="2" type="ORF">DFQ01_107171</name>
</gene>
<dbReference type="OrthoDB" id="2663958at2"/>
<dbReference type="AlphaFoldDB" id="A0A2V2YY65"/>
<evidence type="ECO:0000313" key="3">
    <source>
        <dbReference type="Proteomes" id="UP000246635"/>
    </source>
</evidence>
<accession>A0A2V2YY65</accession>
<reference evidence="2 3" key="1">
    <citation type="submission" date="2018-05" db="EMBL/GenBank/DDBJ databases">
        <title>Genomic Encyclopedia of Type Strains, Phase III (KMG-III): the genomes of soil and plant-associated and newly described type strains.</title>
        <authorList>
            <person name="Whitman W."/>
        </authorList>
    </citation>
    <scope>NUCLEOTIDE SEQUENCE [LARGE SCALE GENOMIC DNA]</scope>
    <source>
        <strain evidence="2 3">CECT 5696</strain>
    </source>
</reference>
<organism evidence="2 3">
    <name type="scientific">Paenibacillus cellulosilyticus</name>
    <dbReference type="NCBI Taxonomy" id="375489"/>
    <lineage>
        <taxon>Bacteria</taxon>
        <taxon>Bacillati</taxon>
        <taxon>Bacillota</taxon>
        <taxon>Bacilli</taxon>
        <taxon>Bacillales</taxon>
        <taxon>Paenibacillaceae</taxon>
        <taxon>Paenibacillus</taxon>
    </lineage>
</organism>
<comment type="caution">
    <text evidence="2">The sequence shown here is derived from an EMBL/GenBank/DDBJ whole genome shotgun (WGS) entry which is preliminary data.</text>
</comment>
<keyword evidence="3" id="KW-1185">Reference proteome</keyword>
<sequence>MAISFTRSIITRLEKEIVDLQSLVREQKKKRDRMLSQIKQLQRDQKLSQSMNDLSSKISREVKLKKAIDEIDGLLAQSTKQLAEKQARLVQQQQQKENN</sequence>
<dbReference type="Proteomes" id="UP000246635">
    <property type="component" value="Unassembled WGS sequence"/>
</dbReference>
<evidence type="ECO:0000313" key="2">
    <source>
        <dbReference type="EMBL" id="PWW03273.1"/>
    </source>
</evidence>
<proteinExistence type="predicted"/>
<name>A0A2V2YY65_9BACL</name>
<evidence type="ECO:0000256" key="1">
    <source>
        <dbReference type="SAM" id="Coils"/>
    </source>
</evidence>
<keyword evidence="1" id="KW-0175">Coiled coil</keyword>
<feature type="coiled-coil region" evidence="1">
    <location>
        <begin position="10"/>
        <end position="44"/>
    </location>
</feature>
<dbReference type="EMBL" id="QGTQ01000007">
    <property type="protein sequence ID" value="PWW03273.1"/>
    <property type="molecule type" value="Genomic_DNA"/>
</dbReference>